<dbReference type="InterPro" id="IPR013783">
    <property type="entry name" value="Ig-like_fold"/>
</dbReference>
<feature type="signal peptide" evidence="1">
    <location>
        <begin position="1"/>
        <end position="25"/>
    </location>
</feature>
<gene>
    <name evidence="2" type="ORF">ENL19_02560</name>
</gene>
<evidence type="ECO:0008006" key="3">
    <source>
        <dbReference type="Google" id="ProtNLM"/>
    </source>
</evidence>
<evidence type="ECO:0000313" key="2">
    <source>
        <dbReference type="EMBL" id="HHE04926.1"/>
    </source>
</evidence>
<dbReference type="Pfam" id="PF17957">
    <property type="entry name" value="Big_7"/>
    <property type="match status" value="1"/>
</dbReference>
<dbReference type="Proteomes" id="UP000886110">
    <property type="component" value="Unassembled WGS sequence"/>
</dbReference>
<proteinExistence type="predicted"/>
<sequence length="247" mass="27116">MDMQLIKPLLPIIFFSSLFLSLASAQPHPIAGYAYYENGSPAANAIVNVTNLDTGDKITNIIVGQNGYYEFDVGSPGVGWSDGDRINILISGTGEYEGWKGTAVITLNLTAPYQIVPDIYLSYEGVKIRITKPSKGSQISGKTFVIGEVEGEAIIDKVEIKIDEGEWITVQGTKNWSYLLDTKYLDEGNHIIYARAIIKEENTSVVADVTSVQIIVKSTESKDTPSFEAIYLTLILLILTSTKKLRL</sequence>
<feature type="chain" id="PRO_5028188922" description="Bacterial Ig-like domain-containing protein" evidence="1">
    <location>
        <begin position="26"/>
        <end position="247"/>
    </location>
</feature>
<organism evidence="2">
    <name type="scientific">candidate division WOR-3 bacterium</name>
    <dbReference type="NCBI Taxonomy" id="2052148"/>
    <lineage>
        <taxon>Bacteria</taxon>
        <taxon>Bacteria division WOR-3</taxon>
    </lineage>
</organism>
<dbReference type="Gene3D" id="2.60.40.10">
    <property type="entry name" value="Immunoglobulins"/>
    <property type="match status" value="1"/>
</dbReference>
<dbReference type="EMBL" id="DRTB01000195">
    <property type="protein sequence ID" value="HHE04926.1"/>
    <property type="molecule type" value="Genomic_DNA"/>
</dbReference>
<name>A0A7C5DB29_UNCW3</name>
<evidence type="ECO:0000256" key="1">
    <source>
        <dbReference type="SAM" id="SignalP"/>
    </source>
</evidence>
<dbReference type="AlphaFoldDB" id="A0A7C5DB29"/>
<reference evidence="2" key="1">
    <citation type="journal article" date="2020" name="mSystems">
        <title>Genome- and Community-Level Interaction Insights into Carbon Utilization and Element Cycling Functions of Hydrothermarchaeota in Hydrothermal Sediment.</title>
        <authorList>
            <person name="Zhou Z."/>
            <person name="Liu Y."/>
            <person name="Xu W."/>
            <person name="Pan J."/>
            <person name="Luo Z.H."/>
            <person name="Li M."/>
        </authorList>
    </citation>
    <scope>NUCLEOTIDE SEQUENCE [LARGE SCALE GENOMIC DNA]</scope>
    <source>
        <strain evidence="2">HyVt-74</strain>
    </source>
</reference>
<accession>A0A7C5DB29</accession>
<protein>
    <recommendedName>
        <fullName evidence="3">Bacterial Ig-like domain-containing protein</fullName>
    </recommendedName>
</protein>
<comment type="caution">
    <text evidence="2">The sequence shown here is derived from an EMBL/GenBank/DDBJ whole genome shotgun (WGS) entry which is preliminary data.</text>
</comment>
<keyword evidence="1" id="KW-0732">Signal</keyword>